<protein>
    <submittedName>
        <fullName evidence="2">Spore germination protein</fullName>
    </submittedName>
</protein>
<evidence type="ECO:0000256" key="1">
    <source>
        <dbReference type="SAM" id="MobiDB-lite"/>
    </source>
</evidence>
<accession>A0A7X0VWH1</accession>
<dbReference type="PANTHER" id="PTHR37808">
    <property type="entry name" value="SPORE GERMINATION PROTEIN-LIKE PROTEIN YDZR-RELATED"/>
    <property type="match status" value="1"/>
</dbReference>
<keyword evidence="3" id="KW-1185">Reference proteome</keyword>
<proteinExistence type="predicted"/>
<evidence type="ECO:0000313" key="3">
    <source>
        <dbReference type="Proteomes" id="UP000564644"/>
    </source>
</evidence>
<name>A0A7X0VWH1_9BACL</name>
<dbReference type="Pfam" id="PF10676">
    <property type="entry name" value="gerPA"/>
    <property type="match status" value="1"/>
</dbReference>
<dbReference type="AlphaFoldDB" id="A0A7X0VWH1"/>
<reference evidence="2 3" key="1">
    <citation type="submission" date="2020-08" db="EMBL/GenBank/DDBJ databases">
        <title>Cohnella phylogeny.</title>
        <authorList>
            <person name="Dunlap C."/>
        </authorList>
    </citation>
    <scope>NUCLEOTIDE SEQUENCE [LARGE SCALE GENOMIC DNA]</scope>
    <source>
        <strain evidence="2 3">CBP 2801</strain>
    </source>
</reference>
<gene>
    <name evidence="2" type="ORF">H7C18_18710</name>
</gene>
<sequence length="72" mass="7421">MPSIVGAVKVNSISQGSNFQIGDTAFIVLNSATKNYAGAASFSPGDAFDESQSNNPLSQTNVNDPDVNDTIA</sequence>
<dbReference type="Proteomes" id="UP000564644">
    <property type="component" value="Unassembled WGS sequence"/>
</dbReference>
<dbReference type="InterPro" id="IPR019618">
    <property type="entry name" value="Spore_germination_GerPA"/>
</dbReference>
<dbReference type="RefSeq" id="WP_185130616.1">
    <property type="nucleotide sequence ID" value="NZ_JACJVO010000023.1"/>
</dbReference>
<comment type="caution">
    <text evidence="2">The sequence shown here is derived from an EMBL/GenBank/DDBJ whole genome shotgun (WGS) entry which is preliminary data.</text>
</comment>
<dbReference type="EMBL" id="JACJVO010000023">
    <property type="protein sequence ID" value="MBB6732951.1"/>
    <property type="molecule type" value="Genomic_DNA"/>
</dbReference>
<organism evidence="2 3">
    <name type="scientific">Cohnella zeiphila</name>
    <dbReference type="NCBI Taxonomy" id="2761120"/>
    <lineage>
        <taxon>Bacteria</taxon>
        <taxon>Bacillati</taxon>
        <taxon>Bacillota</taxon>
        <taxon>Bacilli</taxon>
        <taxon>Bacillales</taxon>
        <taxon>Paenibacillaceae</taxon>
        <taxon>Cohnella</taxon>
    </lineage>
</organism>
<dbReference type="PANTHER" id="PTHR37808:SF3">
    <property type="entry name" value="SPORE GERMINATION PROTEIN GERPA-RELATED"/>
    <property type="match status" value="1"/>
</dbReference>
<feature type="region of interest" description="Disordered" evidence="1">
    <location>
        <begin position="41"/>
        <end position="72"/>
    </location>
</feature>
<evidence type="ECO:0000313" key="2">
    <source>
        <dbReference type="EMBL" id="MBB6732951.1"/>
    </source>
</evidence>
<feature type="compositionally biased region" description="Polar residues" evidence="1">
    <location>
        <begin position="50"/>
        <end position="63"/>
    </location>
</feature>